<dbReference type="GO" id="GO:0005525">
    <property type="term" value="F:GTP binding"/>
    <property type="evidence" value="ECO:0007669"/>
    <property type="project" value="TreeGrafter"/>
</dbReference>
<dbReference type="InterPro" id="IPR039761">
    <property type="entry name" value="Bms1/Tsr1"/>
</dbReference>
<protein>
    <submittedName>
        <fullName evidence="2">Related to TSR1-protein involved in 20S rRNA accumulation</fullName>
    </submittedName>
</protein>
<organism evidence="2 3">
    <name type="scientific">Serendipita indica (strain DSM 11827)</name>
    <name type="common">Root endophyte fungus</name>
    <name type="synonym">Piriformospora indica</name>
    <dbReference type="NCBI Taxonomy" id="1109443"/>
    <lineage>
        <taxon>Eukaryota</taxon>
        <taxon>Fungi</taxon>
        <taxon>Dikarya</taxon>
        <taxon>Basidiomycota</taxon>
        <taxon>Agaricomycotina</taxon>
        <taxon>Agaricomycetes</taxon>
        <taxon>Sebacinales</taxon>
        <taxon>Serendipitaceae</taxon>
        <taxon>Serendipita</taxon>
    </lineage>
</organism>
<evidence type="ECO:0000313" key="3">
    <source>
        <dbReference type="Proteomes" id="UP000007148"/>
    </source>
</evidence>
<dbReference type="OMA" id="WSASANK"/>
<dbReference type="SMART" id="SM01362">
    <property type="entry name" value="DUF663"/>
    <property type="match status" value="1"/>
</dbReference>
<dbReference type="InParanoid" id="G4U0N5"/>
<proteinExistence type="predicted"/>
<dbReference type="Proteomes" id="UP000007148">
    <property type="component" value="Unassembled WGS sequence"/>
</dbReference>
<dbReference type="OrthoDB" id="119302at2759"/>
<feature type="non-terminal residue" evidence="2">
    <location>
        <position position="157"/>
    </location>
</feature>
<keyword evidence="3" id="KW-1185">Reference proteome</keyword>
<dbReference type="HOGENOM" id="CLU_116960_0_0_1"/>
<reference evidence="2 3" key="1">
    <citation type="journal article" date="2011" name="PLoS Pathog.">
        <title>Endophytic Life Strategies Decoded by Genome and Transcriptome Analyses of the Mutualistic Root Symbiont Piriformospora indica.</title>
        <authorList>
            <person name="Zuccaro A."/>
            <person name="Lahrmann U."/>
            <person name="Guldener U."/>
            <person name="Langen G."/>
            <person name="Pfiffi S."/>
            <person name="Biedenkopf D."/>
            <person name="Wong P."/>
            <person name="Samans B."/>
            <person name="Grimm C."/>
            <person name="Basiewicz M."/>
            <person name="Murat C."/>
            <person name="Martin F."/>
            <person name="Kogel K.H."/>
        </authorList>
    </citation>
    <scope>NUCLEOTIDE SEQUENCE [LARGE SCALE GENOMIC DNA]</scope>
    <source>
        <strain evidence="2 3">DSM 11827</strain>
    </source>
</reference>
<dbReference type="EMBL" id="CAFZ01001294">
    <property type="protein sequence ID" value="CCA77128.1"/>
    <property type="molecule type" value="Genomic_DNA"/>
</dbReference>
<name>G4U0N5_SERID</name>
<dbReference type="InterPro" id="IPR007034">
    <property type="entry name" value="BMS1_TSR1_C"/>
</dbReference>
<dbReference type="GO" id="GO:0003924">
    <property type="term" value="F:GTPase activity"/>
    <property type="evidence" value="ECO:0007669"/>
    <property type="project" value="TreeGrafter"/>
</dbReference>
<accession>G4U0N5</accession>
<dbReference type="AlphaFoldDB" id="G4U0N5"/>
<dbReference type="PANTHER" id="PTHR12858:SF1">
    <property type="entry name" value="PRE-RRNA-PROCESSING PROTEIN TSR1 HOMOLOG"/>
    <property type="match status" value="1"/>
</dbReference>
<dbReference type="Pfam" id="PF04950">
    <property type="entry name" value="RIBIOP_C"/>
    <property type="match status" value="1"/>
</dbReference>
<comment type="caution">
    <text evidence="2">The sequence shown here is derived from an EMBL/GenBank/DDBJ whole genome shotgun (WGS) entry which is preliminary data.</text>
</comment>
<gene>
    <name evidence="2" type="ORF">PIIN_11111</name>
</gene>
<evidence type="ECO:0000259" key="1">
    <source>
        <dbReference type="SMART" id="SM01362"/>
    </source>
</evidence>
<dbReference type="GO" id="GO:0000462">
    <property type="term" value="P:maturation of SSU-rRNA from tricistronic rRNA transcript (SSU-rRNA, 5.8S rRNA, LSU-rRNA)"/>
    <property type="evidence" value="ECO:0007669"/>
    <property type="project" value="TreeGrafter"/>
</dbReference>
<dbReference type="eggNOG" id="KOG1980">
    <property type="taxonomic scope" value="Eukaryota"/>
</dbReference>
<sequence length="157" mass="17632">FERFLREGVTSVGTIYGPLTFGRLPVTLLKETDDPQSPILVASGTLLPPSTSRIIAKRILLTGHPIKIHKRNVTVRYMFFNPADVAYFKPVQLSTKYGRTGHIIESLGTHGYFKAHFDGNVTQMDTVCLALYKRVYPKWAKEWSASANKDGGDEMEE</sequence>
<dbReference type="PANTHER" id="PTHR12858">
    <property type="entry name" value="RIBOSOME BIOGENESIS PROTEIN"/>
    <property type="match status" value="1"/>
</dbReference>
<dbReference type="STRING" id="1109443.G4U0N5"/>
<feature type="domain" description="Ribosome biogenesis protein BMS1/TSR1 C-terminal" evidence="1">
    <location>
        <begin position="1"/>
        <end position="135"/>
    </location>
</feature>
<dbReference type="GO" id="GO:0030688">
    <property type="term" value="C:preribosome, small subunit precursor"/>
    <property type="evidence" value="ECO:0007669"/>
    <property type="project" value="TreeGrafter"/>
</dbReference>
<evidence type="ECO:0000313" key="2">
    <source>
        <dbReference type="EMBL" id="CCA77128.1"/>
    </source>
</evidence>
<dbReference type="GO" id="GO:0000479">
    <property type="term" value="P:endonucleolytic cleavage of tricistronic rRNA transcript (SSU-rRNA, 5.8S rRNA, LSU-rRNA)"/>
    <property type="evidence" value="ECO:0007669"/>
    <property type="project" value="TreeGrafter"/>
</dbReference>
<dbReference type="GO" id="GO:0034511">
    <property type="term" value="F:U3 snoRNA binding"/>
    <property type="evidence" value="ECO:0007669"/>
    <property type="project" value="TreeGrafter"/>
</dbReference>